<sequence length="275" mass="30537">MKYLYLILFFGTIGIASFSGISKCSGFDETNNRLHGEERPLWIMAYNIHHANPPSTPDSIDIPAIVRTIRAQNPDILALQEIDANTKRSGRGNQADIIADSLGMNVFFGKSIDFEGGEYGVAILSKFPISEGTVYRLPTASGTNGEKRILATVKIALPNNRFIRFGSTHLDSQKENTNRLLQIREIQRIASEDGLPMIIAGDFNAPPSSEVITILDQGFKRTCDTCQPTIPVDHPEKTIDFIAFRPENSFKIINHKVINETYASDHLPIVALLEH</sequence>
<dbReference type="Pfam" id="PF03372">
    <property type="entry name" value="Exo_endo_phos"/>
    <property type="match status" value="1"/>
</dbReference>
<dbReference type="InterPro" id="IPR036691">
    <property type="entry name" value="Endo/exonu/phosph_ase_sf"/>
</dbReference>
<keyword evidence="2" id="KW-0269">Exonuclease</keyword>
<protein>
    <submittedName>
        <fullName evidence="2">Metal-dependent hydrolase, endonuclease/exonuclease/phosphatase family</fullName>
    </submittedName>
</protein>
<evidence type="ECO:0000259" key="1">
    <source>
        <dbReference type="Pfam" id="PF03372"/>
    </source>
</evidence>
<dbReference type="GO" id="GO:0006506">
    <property type="term" value="P:GPI anchor biosynthetic process"/>
    <property type="evidence" value="ECO:0007669"/>
    <property type="project" value="TreeGrafter"/>
</dbReference>
<dbReference type="PANTHER" id="PTHR14859:SF15">
    <property type="entry name" value="ENDONUCLEASE_EXONUCLEASE_PHOSPHATASE DOMAIN-CONTAINING PROTEIN"/>
    <property type="match status" value="1"/>
</dbReference>
<keyword evidence="2" id="KW-0540">Nuclease</keyword>
<keyword evidence="2" id="KW-0378">Hydrolase</keyword>
<dbReference type="Gene3D" id="3.60.10.10">
    <property type="entry name" value="Endonuclease/exonuclease/phosphatase"/>
    <property type="match status" value="1"/>
</dbReference>
<evidence type="ECO:0000313" key="3">
    <source>
        <dbReference type="Proteomes" id="UP000199109"/>
    </source>
</evidence>
<dbReference type="InterPro" id="IPR051916">
    <property type="entry name" value="GPI-anchor_lipid_remodeler"/>
</dbReference>
<accession>A0A1G7FE14</accession>
<reference evidence="2 3" key="1">
    <citation type="submission" date="2016-10" db="EMBL/GenBank/DDBJ databases">
        <authorList>
            <person name="de Groot N.N."/>
        </authorList>
    </citation>
    <scope>NUCLEOTIDE SEQUENCE [LARGE SCALE GENOMIC DNA]</scope>
    <source>
        <strain evidence="2 3">DSM 23421</strain>
    </source>
</reference>
<keyword evidence="2" id="KW-0255">Endonuclease</keyword>
<dbReference type="GO" id="GO:0004527">
    <property type="term" value="F:exonuclease activity"/>
    <property type="evidence" value="ECO:0007669"/>
    <property type="project" value="UniProtKB-KW"/>
</dbReference>
<dbReference type="AlphaFoldDB" id="A0A1G7FE14"/>
<dbReference type="Proteomes" id="UP000199109">
    <property type="component" value="Unassembled WGS sequence"/>
</dbReference>
<feature type="domain" description="Endonuclease/exonuclease/phosphatase" evidence="1">
    <location>
        <begin position="44"/>
        <end position="266"/>
    </location>
</feature>
<dbReference type="EMBL" id="FNAO01000007">
    <property type="protein sequence ID" value="SDE74173.1"/>
    <property type="molecule type" value="Genomic_DNA"/>
</dbReference>
<dbReference type="InterPro" id="IPR005135">
    <property type="entry name" value="Endo/exonuclease/phosphatase"/>
</dbReference>
<gene>
    <name evidence="2" type="ORF">SAMN05421636_10780</name>
</gene>
<dbReference type="STRING" id="641691.SAMN05421636_10780"/>
<keyword evidence="3" id="KW-1185">Reference proteome</keyword>
<dbReference type="GO" id="GO:0004519">
    <property type="term" value="F:endonuclease activity"/>
    <property type="evidence" value="ECO:0007669"/>
    <property type="project" value="UniProtKB-KW"/>
</dbReference>
<proteinExistence type="predicted"/>
<dbReference type="SUPFAM" id="SSF56219">
    <property type="entry name" value="DNase I-like"/>
    <property type="match status" value="1"/>
</dbReference>
<organism evidence="2 3">
    <name type="scientific">Pricia antarctica</name>
    <dbReference type="NCBI Taxonomy" id="641691"/>
    <lineage>
        <taxon>Bacteria</taxon>
        <taxon>Pseudomonadati</taxon>
        <taxon>Bacteroidota</taxon>
        <taxon>Flavobacteriia</taxon>
        <taxon>Flavobacteriales</taxon>
        <taxon>Flavobacteriaceae</taxon>
        <taxon>Pricia</taxon>
    </lineage>
</organism>
<name>A0A1G7FE14_9FLAO</name>
<dbReference type="RefSeq" id="WP_217633323.1">
    <property type="nucleotide sequence ID" value="NZ_FNAO01000007.1"/>
</dbReference>
<dbReference type="GO" id="GO:0016020">
    <property type="term" value="C:membrane"/>
    <property type="evidence" value="ECO:0007669"/>
    <property type="project" value="GOC"/>
</dbReference>
<dbReference type="PANTHER" id="PTHR14859">
    <property type="entry name" value="CALCOFLUOR WHITE HYPERSENSITIVE PROTEIN PRECURSOR"/>
    <property type="match status" value="1"/>
</dbReference>
<evidence type="ECO:0000313" key="2">
    <source>
        <dbReference type="EMBL" id="SDE74173.1"/>
    </source>
</evidence>